<feature type="region of interest" description="Disordered" evidence="1">
    <location>
        <begin position="25"/>
        <end position="47"/>
    </location>
</feature>
<dbReference type="OrthoDB" id="281003at2"/>
<keyword evidence="3" id="KW-1185">Reference proteome</keyword>
<dbReference type="Proteomes" id="UP000214646">
    <property type="component" value="Unassembled WGS sequence"/>
</dbReference>
<organism evidence="2 3">
    <name type="scientific">Fimbriiglobus ruber</name>
    <dbReference type="NCBI Taxonomy" id="1908690"/>
    <lineage>
        <taxon>Bacteria</taxon>
        <taxon>Pseudomonadati</taxon>
        <taxon>Planctomycetota</taxon>
        <taxon>Planctomycetia</taxon>
        <taxon>Gemmatales</taxon>
        <taxon>Gemmataceae</taxon>
        <taxon>Fimbriiglobus</taxon>
    </lineage>
</organism>
<protein>
    <submittedName>
        <fullName evidence="2">Uncharacterized protein</fullName>
    </submittedName>
</protein>
<comment type="caution">
    <text evidence="2">The sequence shown here is derived from an EMBL/GenBank/DDBJ whole genome shotgun (WGS) entry which is preliminary data.</text>
</comment>
<name>A0A225DMW5_9BACT</name>
<gene>
    <name evidence="2" type="ORF">FRUB_04866</name>
</gene>
<accession>A0A225DMW5</accession>
<evidence type="ECO:0000313" key="3">
    <source>
        <dbReference type="Proteomes" id="UP000214646"/>
    </source>
</evidence>
<evidence type="ECO:0000256" key="1">
    <source>
        <dbReference type="SAM" id="MobiDB-lite"/>
    </source>
</evidence>
<evidence type="ECO:0000313" key="2">
    <source>
        <dbReference type="EMBL" id="OWK40974.1"/>
    </source>
</evidence>
<dbReference type="AlphaFoldDB" id="A0A225DMW5"/>
<sequence>MSGNDPADDPAHRFPYLKTAAVRRLATETPGRRAAAEDPPADEEEGCPAFGYLRGTRDRALAVEFRFANGNSDTFPYSHLAGWRFDPSVGLLLKFTADVVTLVLVRGSNLDAPVNQSGVNLTDRGFQRHRITWVREMDAAALKAVGDTGPTVDRIAVAEFEAHADLRAWLGTHAPAFCR</sequence>
<proteinExistence type="predicted"/>
<reference evidence="3" key="1">
    <citation type="submission" date="2017-06" db="EMBL/GenBank/DDBJ databases">
        <title>Genome analysis of Fimbriiglobus ruber SP5, the first member of the order Planctomycetales with confirmed chitinolytic capability.</title>
        <authorList>
            <person name="Ravin N.V."/>
            <person name="Rakitin A.L."/>
            <person name="Ivanova A.A."/>
            <person name="Beletsky A.V."/>
            <person name="Kulichevskaya I.S."/>
            <person name="Mardanov A.V."/>
            <person name="Dedysh S.N."/>
        </authorList>
    </citation>
    <scope>NUCLEOTIDE SEQUENCE [LARGE SCALE GENOMIC DNA]</scope>
    <source>
        <strain evidence="3">SP5</strain>
    </source>
</reference>
<dbReference type="EMBL" id="NIDE01000007">
    <property type="protein sequence ID" value="OWK40974.1"/>
    <property type="molecule type" value="Genomic_DNA"/>
</dbReference>
<dbReference type="RefSeq" id="WP_088255939.1">
    <property type="nucleotide sequence ID" value="NZ_NIDE01000007.1"/>
</dbReference>